<dbReference type="EMBL" id="JACAZH010000001">
    <property type="protein sequence ID" value="KAF7377189.1"/>
    <property type="molecule type" value="Genomic_DNA"/>
</dbReference>
<organism evidence="1 2">
    <name type="scientific">Mycena sanguinolenta</name>
    <dbReference type="NCBI Taxonomy" id="230812"/>
    <lineage>
        <taxon>Eukaryota</taxon>
        <taxon>Fungi</taxon>
        <taxon>Dikarya</taxon>
        <taxon>Basidiomycota</taxon>
        <taxon>Agaricomycotina</taxon>
        <taxon>Agaricomycetes</taxon>
        <taxon>Agaricomycetidae</taxon>
        <taxon>Agaricales</taxon>
        <taxon>Marasmiineae</taxon>
        <taxon>Mycenaceae</taxon>
        <taxon>Mycena</taxon>
    </lineage>
</organism>
<keyword evidence="2" id="KW-1185">Reference proteome</keyword>
<proteinExistence type="predicted"/>
<evidence type="ECO:0000313" key="1">
    <source>
        <dbReference type="EMBL" id="KAF7377189.1"/>
    </source>
</evidence>
<dbReference type="OrthoDB" id="3256662at2759"/>
<sequence length="429" mass="48165">MYRSLEFSGRDSLSAHGAFCKLLLKSSDSNAALDSDVQSAVDIAKIVNQCTFKEWLPGPDLIPWADAFLDRDARAVRMMPNVEYLHIDSAPITKSLLATISRLHKTLKTLSIRSCTLDEELTKKQLLGLDSLRLRTVEFYGGSSMSLSPSVFRLRDLETFRTDSWSFDISALFKFLSKTPSITDLTIASVVHKLGNGSMPSLAPIDLPNIGAIRIPASFLTFFAGRPLHRVSLTAVEWREALEIRDHPTLPLLTAGELVPLIKSTASITELHIPQHVYIVLPIFKHFQHLEVLVLVYDHPNFATNTVVSSNDLFREVIDLLCTKWPVCPPPVLQELRLDFGTSAAADARPFMLNLQLQLQMLTGPLCAAFPRLTSMSAARFVKWQRWNAHSEWHAFVPHHFRELVKDALSRGRPFTDVGDCLTPLDYKH</sequence>
<accession>A0A8H6ZGP2</accession>
<name>A0A8H6ZGP2_9AGAR</name>
<gene>
    <name evidence="1" type="ORF">MSAN_00138400</name>
</gene>
<reference evidence="1" key="1">
    <citation type="submission" date="2020-05" db="EMBL/GenBank/DDBJ databases">
        <title>Mycena genomes resolve the evolution of fungal bioluminescence.</title>
        <authorList>
            <person name="Tsai I.J."/>
        </authorList>
    </citation>
    <scope>NUCLEOTIDE SEQUENCE</scope>
    <source>
        <strain evidence="1">160909Yilan</strain>
    </source>
</reference>
<dbReference type="SUPFAM" id="SSF52047">
    <property type="entry name" value="RNI-like"/>
    <property type="match status" value="1"/>
</dbReference>
<evidence type="ECO:0008006" key="3">
    <source>
        <dbReference type="Google" id="ProtNLM"/>
    </source>
</evidence>
<dbReference type="Gene3D" id="3.80.10.10">
    <property type="entry name" value="Ribonuclease Inhibitor"/>
    <property type="match status" value="1"/>
</dbReference>
<comment type="caution">
    <text evidence="1">The sequence shown here is derived from an EMBL/GenBank/DDBJ whole genome shotgun (WGS) entry which is preliminary data.</text>
</comment>
<dbReference type="AlphaFoldDB" id="A0A8H6ZGP2"/>
<protein>
    <recommendedName>
        <fullName evidence="3">F-box domain-containing protein</fullName>
    </recommendedName>
</protein>
<dbReference type="InterPro" id="IPR032675">
    <property type="entry name" value="LRR_dom_sf"/>
</dbReference>
<dbReference type="Proteomes" id="UP000623467">
    <property type="component" value="Unassembled WGS sequence"/>
</dbReference>
<evidence type="ECO:0000313" key="2">
    <source>
        <dbReference type="Proteomes" id="UP000623467"/>
    </source>
</evidence>